<keyword evidence="4" id="KW-1185">Reference proteome</keyword>
<evidence type="ECO:0000256" key="1">
    <source>
        <dbReference type="SAM" id="MobiDB-lite"/>
    </source>
</evidence>
<organism evidence="3 4">
    <name type="scientific">Colletotrichum gloeosporioides</name>
    <name type="common">Anthracnose fungus</name>
    <name type="synonym">Glomerella cingulata</name>
    <dbReference type="NCBI Taxonomy" id="474922"/>
    <lineage>
        <taxon>Eukaryota</taxon>
        <taxon>Fungi</taxon>
        <taxon>Dikarya</taxon>
        <taxon>Ascomycota</taxon>
        <taxon>Pezizomycotina</taxon>
        <taxon>Sordariomycetes</taxon>
        <taxon>Hypocreomycetidae</taxon>
        <taxon>Glomerellales</taxon>
        <taxon>Glomerellaceae</taxon>
        <taxon>Colletotrichum</taxon>
        <taxon>Colletotrichum gloeosporioides species complex</taxon>
    </lineage>
</organism>
<keyword evidence="2" id="KW-0732">Signal</keyword>
<name>A0A8H4FRK5_COLGL</name>
<dbReference type="Proteomes" id="UP000613401">
    <property type="component" value="Unassembled WGS sequence"/>
</dbReference>
<proteinExistence type="predicted"/>
<comment type="caution">
    <text evidence="3">The sequence shown here is derived from an EMBL/GenBank/DDBJ whole genome shotgun (WGS) entry which is preliminary data.</text>
</comment>
<reference evidence="3" key="1">
    <citation type="journal article" date="2020" name="Phytopathology">
        <title>Genome sequence and comparative analysis of Colletotrichum gloeosporioides isolated from Liriodendron leaves.</title>
        <authorList>
            <person name="Fu F.F."/>
            <person name="Hao Z."/>
            <person name="Wang P."/>
            <person name="Lu Y."/>
            <person name="Xue L.J."/>
            <person name="Wei G."/>
            <person name="Tian Y."/>
            <person name="Baishi H."/>
            <person name="Xu H."/>
            <person name="Shi J."/>
            <person name="Cheng T."/>
            <person name="Wang G."/>
            <person name="Yi Y."/>
            <person name="Chen J."/>
        </authorList>
    </citation>
    <scope>NUCLEOTIDE SEQUENCE</scope>
    <source>
        <strain evidence="3">Lc1</strain>
    </source>
</reference>
<evidence type="ECO:0000313" key="3">
    <source>
        <dbReference type="EMBL" id="KAF3811817.1"/>
    </source>
</evidence>
<dbReference type="RefSeq" id="XP_045270976.1">
    <property type="nucleotide sequence ID" value="XM_045414398.1"/>
</dbReference>
<sequence>MLHSATTTTLVLLLSTLALAAPTPLPKDNKMLLPPTDLGQHTGKIGVDNVDLNTKLRVDPVRIDLHNRQDAGQGSPVTDPNAMRPSPYSDKPAAAHEPVEKRVQREKNAPEDVPRWKKKYNAEYDWMSPA</sequence>
<gene>
    <name evidence="3" type="ORF">GCG54_00014573</name>
</gene>
<feature type="compositionally biased region" description="Basic and acidic residues" evidence="1">
    <location>
        <begin position="93"/>
        <end position="115"/>
    </location>
</feature>
<evidence type="ECO:0000256" key="2">
    <source>
        <dbReference type="SAM" id="SignalP"/>
    </source>
</evidence>
<protein>
    <submittedName>
        <fullName evidence="3">Uncharacterized protein</fullName>
    </submittedName>
</protein>
<feature type="region of interest" description="Disordered" evidence="1">
    <location>
        <begin position="23"/>
        <end position="44"/>
    </location>
</feature>
<accession>A0A8H4FRK5</accession>
<feature type="region of interest" description="Disordered" evidence="1">
    <location>
        <begin position="65"/>
        <end position="115"/>
    </location>
</feature>
<dbReference type="EMBL" id="WVTB01000006">
    <property type="protein sequence ID" value="KAF3811817.1"/>
    <property type="molecule type" value="Genomic_DNA"/>
</dbReference>
<evidence type="ECO:0000313" key="4">
    <source>
        <dbReference type="Proteomes" id="UP000613401"/>
    </source>
</evidence>
<reference evidence="3" key="2">
    <citation type="submission" date="2020-03" db="EMBL/GenBank/DDBJ databases">
        <authorList>
            <person name="Fu F.-F."/>
            <person name="Chen J."/>
        </authorList>
    </citation>
    <scope>NUCLEOTIDE SEQUENCE</scope>
    <source>
        <strain evidence="3">Lc1</strain>
    </source>
</reference>
<dbReference type="GeneID" id="69021683"/>
<dbReference type="AlphaFoldDB" id="A0A8H4FRK5"/>
<feature type="chain" id="PRO_5034135641" evidence="2">
    <location>
        <begin position="21"/>
        <end position="130"/>
    </location>
</feature>
<feature type="signal peptide" evidence="2">
    <location>
        <begin position="1"/>
        <end position="20"/>
    </location>
</feature>